<keyword evidence="4 7" id="KW-1133">Transmembrane helix</keyword>
<dbReference type="GO" id="GO:0000822">
    <property type="term" value="F:inositol hexakisphosphate binding"/>
    <property type="evidence" value="ECO:0007669"/>
    <property type="project" value="TreeGrafter"/>
</dbReference>
<dbReference type="EMBL" id="JBBPBK010000013">
    <property type="protein sequence ID" value="KAK9272573.1"/>
    <property type="molecule type" value="Genomic_DNA"/>
</dbReference>
<comment type="caution">
    <text evidence="9">The sequence shown here is derived from an EMBL/GenBank/DDBJ whole genome shotgun (WGS) entry which is preliminary data.</text>
</comment>
<comment type="subcellular location">
    <subcellularLocation>
        <location evidence="1">Membrane</location>
        <topology evidence="1">Multi-pass membrane protein</topology>
    </subcellularLocation>
</comment>
<feature type="compositionally biased region" description="Basic and acidic residues" evidence="6">
    <location>
        <begin position="14"/>
        <end position="30"/>
    </location>
</feature>
<dbReference type="PANTHER" id="PTHR10783:SF124">
    <property type="entry name" value="PHOSPHATE TRANSPORTER PHO1 HOMOLOG 9"/>
    <property type="match status" value="1"/>
</dbReference>
<evidence type="ECO:0000256" key="3">
    <source>
        <dbReference type="ARBA" id="ARBA00022692"/>
    </source>
</evidence>
<evidence type="ECO:0000259" key="8">
    <source>
        <dbReference type="PROSITE" id="PS51382"/>
    </source>
</evidence>
<dbReference type="PROSITE" id="PS51382">
    <property type="entry name" value="SPX"/>
    <property type="match status" value="1"/>
</dbReference>
<dbReference type="GO" id="GO:0016036">
    <property type="term" value="P:cellular response to phosphate starvation"/>
    <property type="evidence" value="ECO:0007669"/>
    <property type="project" value="TreeGrafter"/>
</dbReference>
<dbReference type="InterPro" id="IPR004342">
    <property type="entry name" value="EXS_C"/>
</dbReference>
<dbReference type="GO" id="GO:0005886">
    <property type="term" value="C:plasma membrane"/>
    <property type="evidence" value="ECO:0007669"/>
    <property type="project" value="TreeGrafter"/>
</dbReference>
<dbReference type="PANTHER" id="PTHR10783">
    <property type="entry name" value="XENOTROPIC AND POLYTROPIC RETROVIRUS RECEPTOR 1-RELATED"/>
    <property type="match status" value="1"/>
</dbReference>
<protein>
    <recommendedName>
        <fullName evidence="8">SPX domain-containing protein</fullName>
    </recommendedName>
</protein>
<feature type="transmembrane region" description="Helical" evidence="7">
    <location>
        <begin position="189"/>
        <end position="212"/>
    </location>
</feature>
<gene>
    <name evidence="9" type="ORF">L1049_002947</name>
</gene>
<keyword evidence="3 7" id="KW-0812">Transmembrane</keyword>
<proteinExistence type="inferred from homology"/>
<reference evidence="9 10" key="1">
    <citation type="journal article" date="2024" name="Plant J.">
        <title>Genome sequences and population genomics reveal climatic adaptation and genomic divergence between two closely related sweetgum species.</title>
        <authorList>
            <person name="Xu W.Q."/>
            <person name="Ren C.Q."/>
            <person name="Zhang X.Y."/>
            <person name="Comes H.P."/>
            <person name="Liu X.H."/>
            <person name="Li Y.G."/>
            <person name="Kettle C.J."/>
            <person name="Jalonen R."/>
            <person name="Gaisberger H."/>
            <person name="Ma Y.Z."/>
            <person name="Qiu Y.X."/>
        </authorList>
    </citation>
    <scope>NUCLEOTIDE SEQUENCE [LARGE SCALE GENOMIC DNA]</scope>
    <source>
        <strain evidence="9">Hangzhou</strain>
    </source>
</reference>
<dbReference type="Pfam" id="PF03105">
    <property type="entry name" value="SPX"/>
    <property type="match status" value="1"/>
</dbReference>
<evidence type="ECO:0000256" key="7">
    <source>
        <dbReference type="SAM" id="Phobius"/>
    </source>
</evidence>
<feature type="transmembrane region" description="Helical" evidence="7">
    <location>
        <begin position="274"/>
        <end position="293"/>
    </location>
</feature>
<feature type="domain" description="SPX" evidence="8">
    <location>
        <begin position="1"/>
        <end position="138"/>
    </location>
</feature>
<evidence type="ECO:0000256" key="2">
    <source>
        <dbReference type="ARBA" id="ARBA00009665"/>
    </source>
</evidence>
<feature type="transmembrane region" description="Helical" evidence="7">
    <location>
        <begin position="313"/>
        <end position="334"/>
    </location>
</feature>
<dbReference type="GO" id="GO:0006817">
    <property type="term" value="P:phosphate ion transport"/>
    <property type="evidence" value="ECO:0007669"/>
    <property type="project" value="TreeGrafter"/>
</dbReference>
<dbReference type="InterPro" id="IPR004331">
    <property type="entry name" value="SPX_dom"/>
</dbReference>
<feature type="transmembrane region" description="Helical" evidence="7">
    <location>
        <begin position="232"/>
        <end position="253"/>
    </location>
</feature>
<keyword evidence="5 7" id="KW-0472">Membrane</keyword>
<keyword evidence="10" id="KW-1185">Reference proteome</keyword>
<dbReference type="GO" id="GO:0005802">
    <property type="term" value="C:trans-Golgi network"/>
    <property type="evidence" value="ECO:0007669"/>
    <property type="project" value="TreeGrafter"/>
</dbReference>
<accession>A0AAP0NH14</accession>
<feature type="region of interest" description="Disordered" evidence="6">
    <location>
        <begin position="1"/>
        <end position="30"/>
    </location>
</feature>
<evidence type="ECO:0000313" key="9">
    <source>
        <dbReference type="EMBL" id="KAK9272573.1"/>
    </source>
</evidence>
<dbReference type="Pfam" id="PF03124">
    <property type="entry name" value="EXS"/>
    <property type="match status" value="1"/>
</dbReference>
<evidence type="ECO:0000256" key="1">
    <source>
        <dbReference type="ARBA" id="ARBA00004141"/>
    </source>
</evidence>
<sequence length="411" mass="47097">MDVIQEVEMSSKGQSEDEKRGSNVAETSDHRKANEDKMGIIGFRPATLEILNHVKINVTAETPVSTLKGILMCSNFDLLFSKEELRKAEQLMKQAFIEFYQKLRLLKGYCFLNQLAFSKIMKKYDKITSRNASKAYIEMVDNSYLGSTDEVTRLIERVEAAFIKHFSNGNRRKGMNTLRPKAKRESHRITYFLGFLSGCSIALVVALVVLIHARNILNSEGRSQYMDTIFPLYSLFGFIVLHMLLYSANIYFWRRYRVNYSFIFGFKQGTELSYREVLLLSSGLALLTLAGVLSNLDMEMEPSTESFKTLTELVPLGLVLVVLLITVCPFNIIYRSSRFLLIKSTFHCICAPLYKVTLPDMFLADQLTSQFFPIGLASFKLENEHLYNVGKFRAFKSVPLPFNYDDEDKDE</sequence>
<evidence type="ECO:0000256" key="4">
    <source>
        <dbReference type="ARBA" id="ARBA00022989"/>
    </source>
</evidence>
<evidence type="ECO:0000256" key="5">
    <source>
        <dbReference type="ARBA" id="ARBA00023136"/>
    </source>
</evidence>
<comment type="similarity">
    <text evidence="2">Belongs to the SYG1 (TC 2.A.94) family.</text>
</comment>
<name>A0AAP0NH14_LIQFO</name>
<evidence type="ECO:0000313" key="10">
    <source>
        <dbReference type="Proteomes" id="UP001415857"/>
    </source>
</evidence>
<dbReference type="AlphaFoldDB" id="A0AAP0NH14"/>
<evidence type="ECO:0000256" key="6">
    <source>
        <dbReference type="SAM" id="MobiDB-lite"/>
    </source>
</evidence>
<organism evidence="9 10">
    <name type="scientific">Liquidambar formosana</name>
    <name type="common">Formosan gum</name>
    <dbReference type="NCBI Taxonomy" id="63359"/>
    <lineage>
        <taxon>Eukaryota</taxon>
        <taxon>Viridiplantae</taxon>
        <taxon>Streptophyta</taxon>
        <taxon>Embryophyta</taxon>
        <taxon>Tracheophyta</taxon>
        <taxon>Spermatophyta</taxon>
        <taxon>Magnoliopsida</taxon>
        <taxon>eudicotyledons</taxon>
        <taxon>Gunneridae</taxon>
        <taxon>Pentapetalae</taxon>
        <taxon>Saxifragales</taxon>
        <taxon>Altingiaceae</taxon>
        <taxon>Liquidambar</taxon>
    </lineage>
</organism>
<dbReference type="Proteomes" id="UP001415857">
    <property type="component" value="Unassembled WGS sequence"/>
</dbReference>